<dbReference type="SMART" id="SM00867">
    <property type="entry name" value="YceI"/>
    <property type="match status" value="1"/>
</dbReference>
<sequence>MTTMGAGQSWTGPGESADTTPPQAGGGATAPQAGGNGTGTADTKDTKDTRDAKDTKDTKDQRGSRGGLRARVRTRDGWAVQHAVLTVTDMSGQQVLRAAADEDGTVRTDEPLPPGPYTVIATAVGYAPAASTALVTASGRAEVGAVVLARQGGVELPPPGAWSLDPVHSSVTAIAQHLGISSVRGRFLGFNGRVDIADDLEKSRVEAVIEAASIDTGNDMRDGHLRSADFLDVEQYPVITYTSTGLAPAGPDRWTVRGELAMRGVVREVDLDLTYLGTGQDPWGGVRAAYRATAELRREDFAMHYNQVIAAGIAAIGTTLRIELDIQTVQGELPKTAA</sequence>
<accession>A0A7W9Q662</accession>
<dbReference type="InterPro" id="IPR013784">
    <property type="entry name" value="Carb-bd-like_fold"/>
</dbReference>
<proteinExistence type="inferred from homology"/>
<dbReference type="Gene3D" id="2.60.40.1120">
    <property type="entry name" value="Carboxypeptidase-like, regulatory domain"/>
    <property type="match status" value="1"/>
</dbReference>
<feature type="region of interest" description="Disordered" evidence="2">
    <location>
        <begin position="1"/>
        <end position="74"/>
    </location>
</feature>
<dbReference type="GO" id="GO:0030246">
    <property type="term" value="F:carbohydrate binding"/>
    <property type="evidence" value="ECO:0007669"/>
    <property type="project" value="InterPro"/>
</dbReference>
<dbReference type="SUPFAM" id="SSF49452">
    <property type="entry name" value="Starch-binding domain-like"/>
    <property type="match status" value="1"/>
</dbReference>
<dbReference type="SUPFAM" id="SSF101874">
    <property type="entry name" value="YceI-like"/>
    <property type="match status" value="1"/>
</dbReference>
<evidence type="ECO:0000313" key="4">
    <source>
        <dbReference type="EMBL" id="MBB5934285.1"/>
    </source>
</evidence>
<name>A0A7W9Q662_9ACTN</name>
<feature type="compositionally biased region" description="Gly residues" evidence="2">
    <location>
        <begin position="24"/>
        <end position="38"/>
    </location>
</feature>
<dbReference type="Gene3D" id="2.40.128.110">
    <property type="entry name" value="Lipid/polyisoprenoid-binding, YceI-like"/>
    <property type="match status" value="1"/>
</dbReference>
<dbReference type="InterPro" id="IPR007372">
    <property type="entry name" value="Lipid/polyisoprenoid-bd_YceI"/>
</dbReference>
<reference evidence="4 5" key="1">
    <citation type="submission" date="2020-08" db="EMBL/GenBank/DDBJ databases">
        <title>Genomic Encyclopedia of Type Strains, Phase III (KMG-III): the genomes of soil and plant-associated and newly described type strains.</title>
        <authorList>
            <person name="Whitman W."/>
        </authorList>
    </citation>
    <scope>NUCLEOTIDE SEQUENCE [LARGE SCALE GENOMIC DNA]</scope>
    <source>
        <strain evidence="4 5">CECT 8305</strain>
    </source>
</reference>
<gene>
    <name evidence="4" type="ORF">FHS42_001311</name>
</gene>
<dbReference type="PANTHER" id="PTHR34406">
    <property type="entry name" value="PROTEIN YCEI"/>
    <property type="match status" value="1"/>
</dbReference>
<feature type="compositionally biased region" description="Polar residues" evidence="2">
    <location>
        <begin position="1"/>
        <end position="11"/>
    </location>
</feature>
<evidence type="ECO:0000256" key="2">
    <source>
        <dbReference type="SAM" id="MobiDB-lite"/>
    </source>
</evidence>
<feature type="domain" description="Lipid/polyisoprenoid-binding YceI-like" evidence="3">
    <location>
        <begin position="161"/>
        <end position="329"/>
    </location>
</feature>
<dbReference type="AlphaFoldDB" id="A0A7W9Q662"/>
<dbReference type="Pfam" id="PF13620">
    <property type="entry name" value="CarboxypepD_reg"/>
    <property type="match status" value="1"/>
</dbReference>
<dbReference type="InterPro" id="IPR036761">
    <property type="entry name" value="TTHA0802/YceI-like_sf"/>
</dbReference>
<dbReference type="Proteomes" id="UP000588098">
    <property type="component" value="Unassembled WGS sequence"/>
</dbReference>
<feature type="compositionally biased region" description="Basic and acidic residues" evidence="2">
    <location>
        <begin position="42"/>
        <end position="63"/>
    </location>
</feature>
<evidence type="ECO:0000259" key="3">
    <source>
        <dbReference type="SMART" id="SM00867"/>
    </source>
</evidence>
<dbReference type="EMBL" id="JACHJL010000002">
    <property type="protein sequence ID" value="MBB5934285.1"/>
    <property type="molecule type" value="Genomic_DNA"/>
</dbReference>
<dbReference type="PANTHER" id="PTHR34406:SF1">
    <property type="entry name" value="PROTEIN YCEI"/>
    <property type="match status" value="1"/>
</dbReference>
<evidence type="ECO:0000313" key="5">
    <source>
        <dbReference type="Proteomes" id="UP000588098"/>
    </source>
</evidence>
<dbReference type="RefSeq" id="WP_246494230.1">
    <property type="nucleotide sequence ID" value="NZ_JACHJL010000002.1"/>
</dbReference>
<organism evidence="4 5">
    <name type="scientific">Streptomyces zagrosensis</name>
    <dbReference type="NCBI Taxonomy" id="1042984"/>
    <lineage>
        <taxon>Bacteria</taxon>
        <taxon>Bacillati</taxon>
        <taxon>Actinomycetota</taxon>
        <taxon>Actinomycetes</taxon>
        <taxon>Kitasatosporales</taxon>
        <taxon>Streptomycetaceae</taxon>
        <taxon>Streptomyces</taxon>
    </lineage>
</organism>
<protein>
    <submittedName>
        <fullName evidence="4">Polyisoprenoid-binding protein YceI</fullName>
    </submittedName>
</protein>
<keyword evidence="5" id="KW-1185">Reference proteome</keyword>
<dbReference type="Pfam" id="PF04264">
    <property type="entry name" value="YceI"/>
    <property type="match status" value="1"/>
</dbReference>
<comment type="caution">
    <text evidence="4">The sequence shown here is derived from an EMBL/GenBank/DDBJ whole genome shotgun (WGS) entry which is preliminary data.</text>
</comment>
<evidence type="ECO:0000256" key="1">
    <source>
        <dbReference type="ARBA" id="ARBA00008812"/>
    </source>
</evidence>
<comment type="similarity">
    <text evidence="1">Belongs to the UPF0312 family.</text>
</comment>